<protein>
    <submittedName>
        <fullName evidence="1">Uncharacterized protein</fullName>
    </submittedName>
</protein>
<comment type="caution">
    <text evidence="1">The sequence shown here is derived from an EMBL/GenBank/DDBJ whole genome shotgun (WGS) entry which is preliminary data.</text>
</comment>
<sequence>MLTYGCSAYSIDEYCRLGGSTALECLQKFCSVIKARYGQWYLRSPNPAYLYRLLHKVSRRGFPGMLGSLDYMHFEWKNCPTAWAQWAIVRGHVPALMWRKEQLHSIMMTCIILHIMIVEDKYEDLDAESDDDDNNFPRTSRRTSLAYELEPTITYDINRDRQTISDYMVHHNGSVLRKCITI</sequence>
<reference evidence="1 2" key="1">
    <citation type="journal article" date="2022" name="G3 (Bethesda)">
        <title>Whole-genome sequence and methylome profiling of the almond [Prunus dulcis (Mill.) D.A. Webb] cultivar 'Nonpareil'.</title>
        <authorList>
            <person name="D'Amico-Willman K.M."/>
            <person name="Ouma W.Z."/>
            <person name="Meulia T."/>
            <person name="Sideli G.M."/>
            <person name="Gradziel T.M."/>
            <person name="Fresnedo-Ramirez J."/>
        </authorList>
    </citation>
    <scope>NUCLEOTIDE SEQUENCE [LARGE SCALE GENOMIC DNA]</scope>
    <source>
        <strain evidence="1">Clone GOH B32 T37-40</strain>
    </source>
</reference>
<gene>
    <name evidence="1" type="ORF">L3X38_004009</name>
</gene>
<accession>A0AAD4ZN46</accession>
<name>A0AAD4ZN46_PRUDU</name>
<proteinExistence type="predicted"/>
<dbReference type="AlphaFoldDB" id="A0AAD4ZN46"/>
<dbReference type="PANTHER" id="PTHR47150:SF5">
    <property type="entry name" value="OS07G0546750 PROTEIN"/>
    <property type="match status" value="1"/>
</dbReference>
<dbReference type="EMBL" id="JAJFAZ020000001">
    <property type="protein sequence ID" value="KAI5351118.1"/>
    <property type="molecule type" value="Genomic_DNA"/>
</dbReference>
<evidence type="ECO:0000313" key="1">
    <source>
        <dbReference type="EMBL" id="KAI5351118.1"/>
    </source>
</evidence>
<dbReference type="Pfam" id="PF04827">
    <property type="entry name" value="Plant_tran"/>
    <property type="match status" value="2"/>
</dbReference>
<organism evidence="1 2">
    <name type="scientific">Prunus dulcis</name>
    <name type="common">Almond</name>
    <name type="synonym">Amygdalus dulcis</name>
    <dbReference type="NCBI Taxonomy" id="3755"/>
    <lineage>
        <taxon>Eukaryota</taxon>
        <taxon>Viridiplantae</taxon>
        <taxon>Streptophyta</taxon>
        <taxon>Embryophyta</taxon>
        <taxon>Tracheophyta</taxon>
        <taxon>Spermatophyta</taxon>
        <taxon>Magnoliopsida</taxon>
        <taxon>eudicotyledons</taxon>
        <taxon>Gunneridae</taxon>
        <taxon>Pentapetalae</taxon>
        <taxon>rosids</taxon>
        <taxon>fabids</taxon>
        <taxon>Rosales</taxon>
        <taxon>Rosaceae</taxon>
        <taxon>Amygdaloideae</taxon>
        <taxon>Amygdaleae</taxon>
        <taxon>Prunus</taxon>
    </lineage>
</organism>
<dbReference type="Proteomes" id="UP001054821">
    <property type="component" value="Chromosome 1"/>
</dbReference>
<dbReference type="PANTHER" id="PTHR47150">
    <property type="entry name" value="OS12G0169200 PROTEIN"/>
    <property type="match status" value="1"/>
</dbReference>
<evidence type="ECO:0000313" key="2">
    <source>
        <dbReference type="Proteomes" id="UP001054821"/>
    </source>
</evidence>
<keyword evidence="2" id="KW-1185">Reference proteome</keyword>
<dbReference type="InterPro" id="IPR006912">
    <property type="entry name" value="Harbinger_derived_prot"/>
</dbReference>